<keyword evidence="10" id="KW-0256">Endoplasmic reticulum</keyword>
<evidence type="ECO:0000256" key="4">
    <source>
        <dbReference type="ARBA" id="ARBA00022603"/>
    </source>
</evidence>
<dbReference type="GO" id="GO:0005789">
    <property type="term" value="C:endoplasmic reticulum membrane"/>
    <property type="evidence" value="ECO:0007669"/>
    <property type="project" value="UniProtKB-SubCell"/>
</dbReference>
<comment type="subcellular location">
    <subcellularLocation>
        <location evidence="10">Endoplasmic reticulum membrane</location>
        <topology evidence="10">Multi-pass membrane protein</topology>
    </subcellularLocation>
    <subcellularLocation>
        <location evidence="1">Membrane</location>
        <topology evidence="1">Multi-pass membrane protein</topology>
    </subcellularLocation>
</comment>
<evidence type="ECO:0000256" key="10">
    <source>
        <dbReference type="RuleBase" id="RU362022"/>
    </source>
</evidence>
<keyword evidence="4 10" id="KW-0489">Methyltransferase</keyword>
<evidence type="ECO:0000256" key="8">
    <source>
        <dbReference type="ARBA" id="ARBA00022989"/>
    </source>
</evidence>
<evidence type="ECO:0000256" key="6">
    <source>
        <dbReference type="ARBA" id="ARBA00022691"/>
    </source>
</evidence>
<dbReference type="AlphaFoldDB" id="A0A0A1U3N3"/>
<comment type="similarity">
    <text evidence="2 10">Belongs to the class VI-like SAM-binding methyltransferase superfamily. Isoprenylcysteine carboxyl methyltransferase family.</text>
</comment>
<feature type="transmembrane region" description="Helical" evidence="10">
    <location>
        <begin position="169"/>
        <end position="192"/>
    </location>
</feature>
<dbReference type="OrthoDB" id="422086at2759"/>
<dbReference type="VEuPathDB" id="AmoebaDB:EIN_194630"/>
<dbReference type="GeneID" id="14887653"/>
<dbReference type="KEGG" id="eiv:EIN_194630"/>
<feature type="transmembrane region" description="Helical" evidence="10">
    <location>
        <begin position="18"/>
        <end position="39"/>
    </location>
</feature>
<reference evidence="11 12" key="1">
    <citation type="submission" date="2012-10" db="EMBL/GenBank/DDBJ databases">
        <authorList>
            <person name="Zafar N."/>
            <person name="Inman J."/>
            <person name="Hall N."/>
            <person name="Lorenzi H."/>
            <person name="Caler E."/>
        </authorList>
    </citation>
    <scope>NUCLEOTIDE SEQUENCE [LARGE SCALE GENOMIC DNA]</scope>
    <source>
        <strain evidence="11 12">IP1</strain>
    </source>
</reference>
<accession>A0A0A1U3N3</accession>
<dbReference type="Gene3D" id="1.20.120.1630">
    <property type="match status" value="1"/>
</dbReference>
<evidence type="ECO:0000313" key="12">
    <source>
        <dbReference type="Proteomes" id="UP000014680"/>
    </source>
</evidence>
<dbReference type="RefSeq" id="XP_004255475.1">
    <property type="nucleotide sequence ID" value="XM_004255427.1"/>
</dbReference>
<proteinExistence type="inferred from homology"/>
<comment type="catalytic activity">
    <reaction evidence="10">
        <text>[protein]-C-terminal S-[(2E,6E)-farnesyl]-L-cysteine + S-adenosyl-L-methionine = [protein]-C-terminal S-[(2E,6E)-farnesyl]-L-cysteine methyl ester + S-adenosyl-L-homocysteine</text>
        <dbReference type="Rhea" id="RHEA:21672"/>
        <dbReference type="Rhea" id="RHEA-COMP:12125"/>
        <dbReference type="Rhea" id="RHEA-COMP:12126"/>
        <dbReference type="ChEBI" id="CHEBI:57856"/>
        <dbReference type="ChEBI" id="CHEBI:59789"/>
        <dbReference type="ChEBI" id="CHEBI:90510"/>
        <dbReference type="ChEBI" id="CHEBI:90511"/>
        <dbReference type="EC" id="2.1.1.100"/>
    </reaction>
</comment>
<sequence length="241" mass="28267">MIQIGCHEPSSFEKRLDVMVMTGVILGFLIGVSIGLLYSGVSFPNFLIFVILFFVFHILEFMFNAVNFPKETSFASYLLTHSKEFLIAFSSALTEYWIEFFIFPELKTNPYIYITGLVVCVVGQVMRSVAMFYAQSNFNHIIETEKRESHQLVDDFIYKYLRHPSYTGWFYWSVFSQVVLCNPICLVLYIYASWTFFEDRIPYEEATLYEQFGEKYCDYMKKTYILIPCITSVNPPNKKLL</sequence>
<evidence type="ECO:0000256" key="9">
    <source>
        <dbReference type="ARBA" id="ARBA00023136"/>
    </source>
</evidence>
<keyword evidence="7 10" id="KW-0812">Transmembrane</keyword>
<dbReference type="GO" id="GO:0004671">
    <property type="term" value="F:protein C-terminal S-isoprenylcysteine carboxyl O-methyltransferase activity"/>
    <property type="evidence" value="ECO:0007669"/>
    <property type="project" value="UniProtKB-EC"/>
</dbReference>
<evidence type="ECO:0000256" key="2">
    <source>
        <dbReference type="ARBA" id="ARBA00009140"/>
    </source>
</evidence>
<organism evidence="11 12">
    <name type="scientific">Entamoeba invadens IP1</name>
    <dbReference type="NCBI Taxonomy" id="370355"/>
    <lineage>
        <taxon>Eukaryota</taxon>
        <taxon>Amoebozoa</taxon>
        <taxon>Evosea</taxon>
        <taxon>Archamoebae</taxon>
        <taxon>Mastigamoebida</taxon>
        <taxon>Entamoebidae</taxon>
        <taxon>Entamoeba</taxon>
    </lineage>
</organism>
<keyword evidence="8 10" id="KW-1133">Transmembrane helix</keyword>
<evidence type="ECO:0000256" key="3">
    <source>
        <dbReference type="ARBA" id="ARBA00012151"/>
    </source>
</evidence>
<keyword evidence="6 10" id="KW-0949">S-adenosyl-L-methionine</keyword>
<dbReference type="EMBL" id="KB206707">
    <property type="protein sequence ID" value="ELP88704.1"/>
    <property type="molecule type" value="Genomic_DNA"/>
</dbReference>
<dbReference type="InterPro" id="IPR025770">
    <property type="entry name" value="PPMT_MeTrfase"/>
</dbReference>
<dbReference type="PANTHER" id="PTHR12714">
    <property type="entry name" value="PROTEIN-S ISOPRENYLCYSTEINE O-METHYLTRANSFERASE"/>
    <property type="match status" value="1"/>
</dbReference>
<evidence type="ECO:0000313" key="11">
    <source>
        <dbReference type="EMBL" id="ELP88704.1"/>
    </source>
</evidence>
<dbReference type="InterPro" id="IPR007269">
    <property type="entry name" value="ICMT_MeTrfase"/>
</dbReference>
<feature type="transmembrane region" description="Helical" evidence="10">
    <location>
        <begin position="46"/>
        <end position="65"/>
    </location>
</feature>
<evidence type="ECO:0000256" key="5">
    <source>
        <dbReference type="ARBA" id="ARBA00022679"/>
    </source>
</evidence>
<keyword evidence="9 10" id="KW-0472">Membrane</keyword>
<protein>
    <recommendedName>
        <fullName evidence="3 10">Protein-S-isoprenylcysteine O-methyltransferase</fullName>
        <ecNumber evidence="3 10">2.1.1.100</ecNumber>
    </recommendedName>
</protein>
<dbReference type="Proteomes" id="UP000014680">
    <property type="component" value="Unassembled WGS sequence"/>
</dbReference>
<evidence type="ECO:0000256" key="1">
    <source>
        <dbReference type="ARBA" id="ARBA00004141"/>
    </source>
</evidence>
<feature type="transmembrane region" description="Helical" evidence="10">
    <location>
        <begin position="111"/>
        <end position="134"/>
    </location>
</feature>
<dbReference type="OMA" id="IKREEAY"/>
<keyword evidence="12" id="KW-1185">Reference proteome</keyword>
<dbReference type="Pfam" id="PF04140">
    <property type="entry name" value="ICMT"/>
    <property type="match status" value="1"/>
</dbReference>
<dbReference type="EC" id="2.1.1.100" evidence="3 10"/>
<name>A0A0A1U3N3_ENTIV</name>
<dbReference type="PANTHER" id="PTHR12714:SF9">
    <property type="entry name" value="PROTEIN-S-ISOPRENYLCYSTEINE O-METHYLTRANSFERASE"/>
    <property type="match status" value="1"/>
</dbReference>
<keyword evidence="5 11" id="KW-0808">Transferase</keyword>
<evidence type="ECO:0000256" key="7">
    <source>
        <dbReference type="ARBA" id="ARBA00022692"/>
    </source>
</evidence>
<dbReference type="PROSITE" id="PS51564">
    <property type="entry name" value="SAM_ICMT"/>
    <property type="match status" value="1"/>
</dbReference>
<dbReference type="GO" id="GO:0032259">
    <property type="term" value="P:methylation"/>
    <property type="evidence" value="ECO:0007669"/>
    <property type="project" value="UniProtKB-KW"/>
</dbReference>
<gene>
    <name evidence="11" type="ORF">EIN_194630</name>
</gene>